<reference evidence="2" key="1">
    <citation type="submission" date="2016-11" db="EMBL/GenBank/DDBJ databases">
        <authorList>
            <person name="Varghese N."/>
            <person name="Submissions S."/>
        </authorList>
    </citation>
    <scope>NUCLEOTIDE SEQUENCE [LARGE SCALE GENOMIC DNA]</scope>
    <source>
        <strain evidence="2">DSM 25330</strain>
    </source>
</reference>
<accession>A0A1M5TG08</accession>
<evidence type="ECO:0000313" key="1">
    <source>
        <dbReference type="EMBL" id="SHH49303.1"/>
    </source>
</evidence>
<dbReference type="AlphaFoldDB" id="A0A1M5TG08"/>
<dbReference type="OrthoDB" id="823362at2"/>
<organism evidence="1 2">
    <name type="scientific">Winogradskyella jejuensis</name>
    <dbReference type="NCBI Taxonomy" id="1089305"/>
    <lineage>
        <taxon>Bacteria</taxon>
        <taxon>Pseudomonadati</taxon>
        <taxon>Bacteroidota</taxon>
        <taxon>Flavobacteriia</taxon>
        <taxon>Flavobacteriales</taxon>
        <taxon>Flavobacteriaceae</taxon>
        <taxon>Winogradskyella</taxon>
    </lineage>
</organism>
<name>A0A1M5TG08_9FLAO</name>
<keyword evidence="2" id="KW-1185">Reference proteome</keyword>
<proteinExistence type="predicted"/>
<dbReference type="Proteomes" id="UP000184522">
    <property type="component" value="Unassembled WGS sequence"/>
</dbReference>
<protein>
    <submittedName>
        <fullName evidence="1">Uncharacterized protein</fullName>
    </submittedName>
</protein>
<dbReference type="STRING" id="1089305.SAMN05444148_2147"/>
<dbReference type="EMBL" id="FQWS01000002">
    <property type="protein sequence ID" value="SHH49303.1"/>
    <property type="molecule type" value="Genomic_DNA"/>
</dbReference>
<evidence type="ECO:0000313" key="2">
    <source>
        <dbReference type="Proteomes" id="UP000184522"/>
    </source>
</evidence>
<dbReference type="RefSeq" id="WP_073086276.1">
    <property type="nucleotide sequence ID" value="NZ_FQWS01000002.1"/>
</dbReference>
<sequence length="210" mass="25321">MRIDIISFILLCICCSTYSQDKPVYFYDINGLPISKELYINIRKERKEKSSVWPLVFENDTCYINTFFRRKNYGRLTETDFKKLNAFLNNSNTKPKSNYTIIQYHPGRDRCNGGKFYGNRYEKKYLKKLKKNYSFNNYWIHKKDTTIKFKNGRVLWQLDKNRIVEKLFFKYHYPCSSFVIINNETKNYIAIFGEYGDYTVVKTLEKFSEI</sequence>
<gene>
    <name evidence="1" type="ORF">SAMN05444148_2147</name>
</gene>